<proteinExistence type="predicted"/>
<dbReference type="Proteomes" id="UP000694888">
    <property type="component" value="Unplaced"/>
</dbReference>
<evidence type="ECO:0000313" key="2">
    <source>
        <dbReference type="RefSeq" id="XP_012937589.1"/>
    </source>
</evidence>
<accession>A0ABM0ZZ96</accession>
<dbReference type="RefSeq" id="XP_012937589.1">
    <property type="nucleotide sequence ID" value="XM_013082135.1"/>
</dbReference>
<sequence>MGQRKLGSGQLTMTSQRHLLKEKQLFRAHVELLQRLLHSDWHYLPSYKKNAIFLTSHVHPVVKVTSHNPAPSRCGQSSPFSLIHPPVFRPTTDKKLRKHHSAPRLELRPLSSVTPSPAPLRDTSSAHFSLNTPRSVHWHPVAIQKSTKSEQLLHSRSHGARYHCELLGPASCKLCTRSLTELHVPPGNTRSLTELHAPPGNARSLIELLVPPGNTRSLTELHVAPGDAATGPLGCPDGVASPWHKCPLCTAQEEQISRNTAMSQTAKPPVTSAVSPV</sequence>
<keyword evidence="1" id="KW-1185">Reference proteome</keyword>
<reference evidence="2" key="1">
    <citation type="submission" date="2025-08" db="UniProtKB">
        <authorList>
            <consortium name="RefSeq"/>
        </authorList>
    </citation>
    <scope>IDENTIFICATION</scope>
</reference>
<feature type="non-terminal residue" evidence="2">
    <location>
        <position position="277"/>
    </location>
</feature>
<name>A0ABM0ZZ96_APLCA</name>
<evidence type="ECO:0000313" key="1">
    <source>
        <dbReference type="Proteomes" id="UP000694888"/>
    </source>
</evidence>
<organism evidence="1 2">
    <name type="scientific">Aplysia californica</name>
    <name type="common">California sea hare</name>
    <dbReference type="NCBI Taxonomy" id="6500"/>
    <lineage>
        <taxon>Eukaryota</taxon>
        <taxon>Metazoa</taxon>
        <taxon>Spiralia</taxon>
        <taxon>Lophotrochozoa</taxon>
        <taxon>Mollusca</taxon>
        <taxon>Gastropoda</taxon>
        <taxon>Heterobranchia</taxon>
        <taxon>Euthyneura</taxon>
        <taxon>Tectipleura</taxon>
        <taxon>Aplysiida</taxon>
        <taxon>Aplysioidea</taxon>
        <taxon>Aplysiidae</taxon>
        <taxon>Aplysia</taxon>
    </lineage>
</organism>
<protein>
    <submittedName>
        <fullName evidence="2">Uncharacterized protein LOC106011682</fullName>
    </submittedName>
</protein>
<dbReference type="GeneID" id="106011682"/>
<gene>
    <name evidence="2" type="primary">LOC106011682</name>
</gene>